<evidence type="ECO:0000313" key="1">
    <source>
        <dbReference type="EMBL" id="KAG5581274.1"/>
    </source>
</evidence>
<protein>
    <submittedName>
        <fullName evidence="1">Uncharacterized protein</fullName>
    </submittedName>
</protein>
<dbReference type="AlphaFoldDB" id="A0A9J5WZU2"/>
<evidence type="ECO:0000313" key="2">
    <source>
        <dbReference type="Proteomes" id="UP000824120"/>
    </source>
</evidence>
<reference evidence="1 2" key="1">
    <citation type="submission" date="2020-09" db="EMBL/GenBank/DDBJ databases">
        <title>De no assembly of potato wild relative species, Solanum commersonii.</title>
        <authorList>
            <person name="Cho K."/>
        </authorList>
    </citation>
    <scope>NUCLEOTIDE SEQUENCE [LARGE SCALE GENOMIC DNA]</scope>
    <source>
        <strain evidence="1">LZ3.2</strain>
        <tissue evidence="1">Leaf</tissue>
    </source>
</reference>
<accession>A0A9J5WZU2</accession>
<dbReference type="EMBL" id="JACXVP010000010">
    <property type="protein sequence ID" value="KAG5581274.1"/>
    <property type="molecule type" value="Genomic_DNA"/>
</dbReference>
<proteinExistence type="predicted"/>
<dbReference type="OrthoDB" id="10416485at2759"/>
<keyword evidence="2" id="KW-1185">Reference proteome</keyword>
<comment type="caution">
    <text evidence="1">The sequence shown here is derived from an EMBL/GenBank/DDBJ whole genome shotgun (WGS) entry which is preliminary data.</text>
</comment>
<gene>
    <name evidence="1" type="ORF">H5410_051901</name>
</gene>
<sequence length="107" mass="12441">MEAHNIGIKHKRKEENKNCTIGLSPMKPQFSQFVEHPSDDMISGKKSKEGLSERRESESLWGCVCNWITSIENCLYIELVESDVILSFIRGNYKLYDRKEYTNPEDP</sequence>
<dbReference type="Proteomes" id="UP000824120">
    <property type="component" value="Chromosome 10"/>
</dbReference>
<name>A0A9J5WZU2_SOLCO</name>
<organism evidence="1 2">
    <name type="scientific">Solanum commersonii</name>
    <name type="common">Commerson's wild potato</name>
    <name type="synonym">Commerson's nightshade</name>
    <dbReference type="NCBI Taxonomy" id="4109"/>
    <lineage>
        <taxon>Eukaryota</taxon>
        <taxon>Viridiplantae</taxon>
        <taxon>Streptophyta</taxon>
        <taxon>Embryophyta</taxon>
        <taxon>Tracheophyta</taxon>
        <taxon>Spermatophyta</taxon>
        <taxon>Magnoliopsida</taxon>
        <taxon>eudicotyledons</taxon>
        <taxon>Gunneridae</taxon>
        <taxon>Pentapetalae</taxon>
        <taxon>asterids</taxon>
        <taxon>lamiids</taxon>
        <taxon>Solanales</taxon>
        <taxon>Solanaceae</taxon>
        <taxon>Solanoideae</taxon>
        <taxon>Solaneae</taxon>
        <taxon>Solanum</taxon>
    </lineage>
</organism>